<evidence type="ECO:0000256" key="5">
    <source>
        <dbReference type="SAM" id="Phobius"/>
    </source>
</evidence>
<accession>A0A9Q3HQU8</accession>
<keyword evidence="3 5" id="KW-1133">Transmembrane helix</keyword>
<dbReference type="OrthoDB" id="1735926at2759"/>
<evidence type="ECO:0000259" key="6">
    <source>
        <dbReference type="Pfam" id="PF00955"/>
    </source>
</evidence>
<proteinExistence type="predicted"/>
<dbReference type="Pfam" id="PF00955">
    <property type="entry name" value="HCO3_cotransp"/>
    <property type="match status" value="3"/>
</dbReference>
<organism evidence="7 8">
    <name type="scientific">Austropuccinia psidii MF-1</name>
    <dbReference type="NCBI Taxonomy" id="1389203"/>
    <lineage>
        <taxon>Eukaryota</taxon>
        <taxon>Fungi</taxon>
        <taxon>Dikarya</taxon>
        <taxon>Basidiomycota</taxon>
        <taxon>Pucciniomycotina</taxon>
        <taxon>Pucciniomycetes</taxon>
        <taxon>Pucciniales</taxon>
        <taxon>Sphaerophragmiaceae</taxon>
        <taxon>Austropuccinia</taxon>
    </lineage>
</organism>
<feature type="transmembrane region" description="Helical" evidence="5">
    <location>
        <begin position="453"/>
        <end position="477"/>
    </location>
</feature>
<feature type="transmembrane region" description="Helical" evidence="5">
    <location>
        <begin position="152"/>
        <end position="173"/>
    </location>
</feature>
<dbReference type="Gene3D" id="1.10.287.570">
    <property type="entry name" value="Helical hairpin bin"/>
    <property type="match status" value="1"/>
</dbReference>
<feature type="transmembrane region" description="Helical" evidence="5">
    <location>
        <begin position="108"/>
        <end position="132"/>
    </location>
</feature>
<dbReference type="PANTHER" id="PTHR11453">
    <property type="entry name" value="ANION EXCHANGE PROTEIN"/>
    <property type="match status" value="1"/>
</dbReference>
<feature type="transmembrane region" description="Helical" evidence="5">
    <location>
        <begin position="518"/>
        <end position="544"/>
    </location>
</feature>
<dbReference type="AlphaFoldDB" id="A0A9Q3HQU8"/>
<feature type="transmembrane region" description="Helical" evidence="5">
    <location>
        <begin position="340"/>
        <end position="361"/>
    </location>
</feature>
<evidence type="ECO:0000313" key="7">
    <source>
        <dbReference type="EMBL" id="MBW0514451.1"/>
    </source>
</evidence>
<dbReference type="GO" id="GO:0006820">
    <property type="term" value="P:monoatomic anion transport"/>
    <property type="evidence" value="ECO:0007669"/>
    <property type="project" value="InterPro"/>
</dbReference>
<evidence type="ECO:0000256" key="2">
    <source>
        <dbReference type="ARBA" id="ARBA00022692"/>
    </source>
</evidence>
<reference evidence="7" key="1">
    <citation type="submission" date="2021-03" db="EMBL/GenBank/DDBJ databases">
        <title>Draft genome sequence of rust myrtle Austropuccinia psidii MF-1, a brazilian biotype.</title>
        <authorList>
            <person name="Quecine M.C."/>
            <person name="Pachon D.M.R."/>
            <person name="Bonatelli M.L."/>
            <person name="Correr F.H."/>
            <person name="Franceschini L.M."/>
            <person name="Leite T.F."/>
            <person name="Margarido G.R.A."/>
            <person name="Almeida C.A."/>
            <person name="Ferrarezi J.A."/>
            <person name="Labate C.A."/>
        </authorList>
    </citation>
    <scope>NUCLEOTIDE SEQUENCE</scope>
    <source>
        <strain evidence="7">MF-1</strain>
    </source>
</reference>
<feature type="domain" description="Bicarbonate transporter-like transmembrane" evidence="6">
    <location>
        <begin position="36"/>
        <end position="211"/>
    </location>
</feature>
<dbReference type="InterPro" id="IPR011531">
    <property type="entry name" value="HCO3_transpt-like_TM_dom"/>
</dbReference>
<dbReference type="PANTHER" id="PTHR11453:SF38">
    <property type="entry name" value="ANION TRANSPORTER (EUROFUNG)"/>
    <property type="match status" value="1"/>
</dbReference>
<sequence length="624" mass="70316">MSDSLNHNLRQETIENRNIGDPKPWSNRSWNYQFFPFRGIFFDLKLRMPFYLSDWALGFKKNNLFQVISATIRMYFINLMPAIAYMIDMNYRTNGIYGLNEVILASALAALVFSIFSCQPLTIVGVTGLINLFNYTDFDIVFERYGVNFLQFQAWMLIWAAIFHFLMSILNFCDYTRFITDMTSETFGFYVGVIYVQKGIELLVREFDRSPSDGWLSVVVAMSFSLCVYWLQKVGSKGFGPLWARRLLADYAFVIGTIFFTGFVHIPGYLKSANLSKIPVTKSWYPTIDRDWVVDFWHLEAKWVFVALPFGLLLTLLFYFDHNVSSLMAQARQFPVQRPAGFHWDFFLLGITTLISAILGLPAPNGLAPQAPVHTESLTVLKRVSADVPDRDGVVEPDVVERDEEHRRRSKQSGGLIDSTLVQCKVVRTRVIEQRLSHLGIALLTLGTMTRPLLVVLGTMPRALFAGVFIGVGWGSIEDNGIVGKTLYLIRDPEMTPPNHPLNRLKKITIMKYVGIQWFVFAIMVTISQTIAAIAFPLVIIALIPLRYYYGPRWFTPAELCLLDSPTANASAVMASIGSDLARVTGEGLEIAPDTGFLGTLGSFQASLSTTNKAINLNDATKSD</sequence>
<keyword evidence="8" id="KW-1185">Reference proteome</keyword>
<dbReference type="Proteomes" id="UP000765509">
    <property type="component" value="Unassembled WGS sequence"/>
</dbReference>
<dbReference type="GO" id="GO:0005452">
    <property type="term" value="F:solute:inorganic anion antiporter activity"/>
    <property type="evidence" value="ECO:0007669"/>
    <property type="project" value="InterPro"/>
</dbReference>
<comment type="caution">
    <text evidence="7">The sequence shown here is derived from an EMBL/GenBank/DDBJ whole genome shotgun (WGS) entry which is preliminary data.</text>
</comment>
<evidence type="ECO:0000256" key="1">
    <source>
        <dbReference type="ARBA" id="ARBA00004141"/>
    </source>
</evidence>
<feature type="transmembrane region" description="Helical" evidence="5">
    <location>
        <begin position="64"/>
        <end position="87"/>
    </location>
</feature>
<feature type="transmembrane region" description="Helical" evidence="5">
    <location>
        <begin position="303"/>
        <end position="320"/>
    </location>
</feature>
<evidence type="ECO:0000256" key="3">
    <source>
        <dbReference type="ARBA" id="ARBA00022989"/>
    </source>
</evidence>
<gene>
    <name evidence="7" type="ORF">O181_054166</name>
</gene>
<feature type="domain" description="Bicarbonate transporter-like transmembrane" evidence="6">
    <location>
        <begin position="216"/>
        <end position="386"/>
    </location>
</feature>
<comment type="subcellular location">
    <subcellularLocation>
        <location evidence="1">Membrane</location>
        <topology evidence="1">Multi-pass membrane protein</topology>
    </subcellularLocation>
</comment>
<evidence type="ECO:0000313" key="8">
    <source>
        <dbReference type="Proteomes" id="UP000765509"/>
    </source>
</evidence>
<name>A0A9Q3HQU8_9BASI</name>
<dbReference type="GO" id="GO:0050801">
    <property type="term" value="P:monoatomic ion homeostasis"/>
    <property type="evidence" value="ECO:0007669"/>
    <property type="project" value="TreeGrafter"/>
</dbReference>
<evidence type="ECO:0000256" key="4">
    <source>
        <dbReference type="ARBA" id="ARBA00023136"/>
    </source>
</evidence>
<feature type="transmembrane region" description="Helical" evidence="5">
    <location>
        <begin position="251"/>
        <end position="270"/>
    </location>
</feature>
<feature type="domain" description="Bicarbonate transporter-like transmembrane" evidence="6">
    <location>
        <begin position="430"/>
        <end position="566"/>
    </location>
</feature>
<protein>
    <recommendedName>
        <fullName evidence="6">Bicarbonate transporter-like transmembrane domain-containing protein</fullName>
    </recommendedName>
</protein>
<keyword evidence="2 5" id="KW-0812">Transmembrane</keyword>
<dbReference type="GO" id="GO:0046713">
    <property type="term" value="P:borate transport"/>
    <property type="evidence" value="ECO:0007669"/>
    <property type="project" value="TreeGrafter"/>
</dbReference>
<dbReference type="EMBL" id="AVOT02024018">
    <property type="protein sequence ID" value="MBW0514451.1"/>
    <property type="molecule type" value="Genomic_DNA"/>
</dbReference>
<keyword evidence="4 5" id="KW-0472">Membrane</keyword>
<dbReference type="InterPro" id="IPR003020">
    <property type="entry name" value="HCO3_transpt_euk"/>
</dbReference>
<dbReference type="GO" id="GO:0005886">
    <property type="term" value="C:plasma membrane"/>
    <property type="evidence" value="ECO:0007669"/>
    <property type="project" value="TreeGrafter"/>
</dbReference>